<evidence type="ECO:0000313" key="2">
    <source>
        <dbReference type="EMBL" id="QIP15788.1"/>
    </source>
</evidence>
<sequence>MVCKVKSVIKYLLITYSLGISMLPALSQSSPPQLKNKKYPGMSFYAGFRQKKDSATVVTVKFKLTETGFLDTLSVSSNAPKDYYENLKKQLVEQNGKWKPQYTDGKSVPSKWLVYRHYVMGPDSPSPSGRWKAIDEAYQRDYDLFRCLHKGLKPIDCLTPYIEGPDFFLFPPERYPTFN</sequence>
<keyword evidence="3" id="KW-1185">Reference proteome</keyword>
<evidence type="ECO:0000313" key="3">
    <source>
        <dbReference type="Proteomes" id="UP000501802"/>
    </source>
</evidence>
<dbReference type="Proteomes" id="UP000501802">
    <property type="component" value="Chromosome"/>
</dbReference>
<reference evidence="2 3" key="1">
    <citation type="submission" date="2020-03" db="EMBL/GenBank/DDBJ databases">
        <authorList>
            <person name="Kim M.K."/>
        </authorList>
    </citation>
    <scope>NUCLEOTIDE SEQUENCE [LARGE SCALE GENOMIC DNA]</scope>
    <source>
        <strain evidence="2 3">BT328</strain>
    </source>
</reference>
<organism evidence="2 3">
    <name type="scientific">Spirosoma aureum</name>
    <dbReference type="NCBI Taxonomy" id="2692134"/>
    <lineage>
        <taxon>Bacteria</taxon>
        <taxon>Pseudomonadati</taxon>
        <taxon>Bacteroidota</taxon>
        <taxon>Cytophagia</taxon>
        <taxon>Cytophagales</taxon>
        <taxon>Cytophagaceae</taxon>
        <taxon>Spirosoma</taxon>
    </lineage>
</organism>
<keyword evidence="1" id="KW-0732">Signal</keyword>
<proteinExistence type="predicted"/>
<dbReference type="RefSeq" id="WP_167214729.1">
    <property type="nucleotide sequence ID" value="NZ_CP050063.1"/>
</dbReference>
<evidence type="ECO:0000256" key="1">
    <source>
        <dbReference type="SAM" id="SignalP"/>
    </source>
</evidence>
<feature type="signal peptide" evidence="1">
    <location>
        <begin position="1"/>
        <end position="27"/>
    </location>
</feature>
<gene>
    <name evidence="2" type="ORF">G8759_25735</name>
</gene>
<feature type="chain" id="PRO_5026060814" description="TonB C-terminal domain-containing protein" evidence="1">
    <location>
        <begin position="28"/>
        <end position="179"/>
    </location>
</feature>
<accession>A0A6G9ATS5</accession>
<name>A0A6G9ATS5_9BACT</name>
<evidence type="ECO:0008006" key="4">
    <source>
        <dbReference type="Google" id="ProtNLM"/>
    </source>
</evidence>
<dbReference type="KEGG" id="spib:G8759_25735"/>
<protein>
    <recommendedName>
        <fullName evidence="4">TonB C-terminal domain-containing protein</fullName>
    </recommendedName>
</protein>
<dbReference type="EMBL" id="CP050063">
    <property type="protein sequence ID" value="QIP15788.1"/>
    <property type="molecule type" value="Genomic_DNA"/>
</dbReference>
<dbReference type="AlphaFoldDB" id="A0A6G9ATS5"/>